<dbReference type="CDD" id="cd16325">
    <property type="entry name" value="LolA"/>
    <property type="match status" value="1"/>
</dbReference>
<dbReference type="OrthoDB" id="9800501at2"/>
<dbReference type="InterPro" id="IPR004564">
    <property type="entry name" value="OM_lipoprot_carrier_LolA-like"/>
</dbReference>
<feature type="signal peptide" evidence="2">
    <location>
        <begin position="1"/>
        <end position="22"/>
    </location>
</feature>
<dbReference type="Pfam" id="PF03548">
    <property type="entry name" value="LolA"/>
    <property type="match status" value="1"/>
</dbReference>
<gene>
    <name evidence="3" type="ORF">EDD52_104163</name>
</gene>
<dbReference type="AlphaFoldDB" id="A0A4R3JHD7"/>
<dbReference type="PANTHER" id="PTHR35869">
    <property type="entry name" value="OUTER-MEMBRANE LIPOPROTEIN CARRIER PROTEIN"/>
    <property type="match status" value="1"/>
</dbReference>
<evidence type="ECO:0000313" key="3">
    <source>
        <dbReference type="EMBL" id="TCS65377.1"/>
    </source>
</evidence>
<protein>
    <submittedName>
        <fullName evidence="3">Outer membrane lipoprotein-sorting protein</fullName>
    </submittedName>
</protein>
<dbReference type="RefSeq" id="WP_132244022.1">
    <property type="nucleotide sequence ID" value="NZ_CBDUOC010000006.1"/>
</dbReference>
<accession>A0A4R3JHD7</accession>
<dbReference type="Gene3D" id="2.50.20.10">
    <property type="entry name" value="Lipoprotein localisation LolA/LolB/LppX"/>
    <property type="match status" value="1"/>
</dbReference>
<name>A0A4R3JHD7_9RHOB</name>
<organism evidence="3 4">
    <name type="scientific">Primorskyibacter sedentarius</name>
    <dbReference type="NCBI Taxonomy" id="745311"/>
    <lineage>
        <taxon>Bacteria</taxon>
        <taxon>Pseudomonadati</taxon>
        <taxon>Pseudomonadota</taxon>
        <taxon>Alphaproteobacteria</taxon>
        <taxon>Rhodobacterales</taxon>
        <taxon>Roseobacteraceae</taxon>
        <taxon>Primorskyibacter</taxon>
    </lineage>
</organism>
<evidence type="ECO:0000256" key="1">
    <source>
        <dbReference type="ARBA" id="ARBA00022729"/>
    </source>
</evidence>
<comment type="caution">
    <text evidence="3">The sequence shown here is derived from an EMBL/GenBank/DDBJ whole genome shotgun (WGS) entry which is preliminary data.</text>
</comment>
<feature type="chain" id="PRO_5020830948" evidence="2">
    <location>
        <begin position="23"/>
        <end position="200"/>
    </location>
</feature>
<sequence>MTFLRTLAAATAVAFLAMPAAAEKLSLNAISNYLNGLTSAKGSFTQINDDGTISTGTIYIKRPGKVRFEYNPPEQALVLAYAGEVAIFDKKTGQAPDRYPLARTPLNIILERNVNLGQANMVTGHGFDGTATTVKAQDPKHPEYGDITMKFTGPPVELRQWVIRDDSGSVTTVILGDLEKTSGLSNRIFDINAEVAKMGR</sequence>
<dbReference type="PANTHER" id="PTHR35869:SF1">
    <property type="entry name" value="OUTER-MEMBRANE LIPOPROTEIN CARRIER PROTEIN"/>
    <property type="match status" value="1"/>
</dbReference>
<reference evidence="3 4" key="1">
    <citation type="submission" date="2019-03" db="EMBL/GenBank/DDBJ databases">
        <title>Genomic Encyclopedia of Type Strains, Phase IV (KMG-IV): sequencing the most valuable type-strain genomes for metagenomic binning, comparative biology and taxonomic classification.</title>
        <authorList>
            <person name="Goeker M."/>
        </authorList>
    </citation>
    <scope>NUCLEOTIDE SEQUENCE [LARGE SCALE GENOMIC DNA]</scope>
    <source>
        <strain evidence="3 4">DSM 104836</strain>
    </source>
</reference>
<keyword evidence="1 2" id="KW-0732">Signal</keyword>
<dbReference type="EMBL" id="SLZU01000004">
    <property type="protein sequence ID" value="TCS65377.1"/>
    <property type="molecule type" value="Genomic_DNA"/>
</dbReference>
<dbReference type="SUPFAM" id="SSF89392">
    <property type="entry name" value="Prokaryotic lipoproteins and lipoprotein localization factors"/>
    <property type="match status" value="1"/>
</dbReference>
<keyword evidence="3" id="KW-0449">Lipoprotein</keyword>
<evidence type="ECO:0000313" key="4">
    <source>
        <dbReference type="Proteomes" id="UP000295696"/>
    </source>
</evidence>
<proteinExistence type="predicted"/>
<dbReference type="Proteomes" id="UP000295696">
    <property type="component" value="Unassembled WGS sequence"/>
</dbReference>
<evidence type="ECO:0000256" key="2">
    <source>
        <dbReference type="SAM" id="SignalP"/>
    </source>
</evidence>
<dbReference type="InterPro" id="IPR029046">
    <property type="entry name" value="LolA/LolB/LppX"/>
</dbReference>
<keyword evidence="4" id="KW-1185">Reference proteome</keyword>